<feature type="coiled-coil region" evidence="4">
    <location>
        <begin position="213"/>
        <end position="240"/>
    </location>
</feature>
<evidence type="ECO:0000256" key="4">
    <source>
        <dbReference type="SAM" id="Coils"/>
    </source>
</evidence>
<feature type="compositionally biased region" description="Basic and acidic residues" evidence="5">
    <location>
        <begin position="675"/>
        <end position="685"/>
    </location>
</feature>
<dbReference type="GO" id="GO:0007030">
    <property type="term" value="P:Golgi organization"/>
    <property type="evidence" value="ECO:0007669"/>
    <property type="project" value="TreeGrafter"/>
</dbReference>
<feature type="region of interest" description="Disordered" evidence="5">
    <location>
        <begin position="675"/>
        <end position="753"/>
    </location>
</feature>
<protein>
    <submittedName>
        <fullName evidence="6">Golgin candidate 3</fullName>
    </submittedName>
</protein>
<feature type="compositionally biased region" description="Low complexity" evidence="5">
    <location>
        <begin position="37"/>
        <end position="51"/>
    </location>
</feature>
<evidence type="ECO:0000256" key="5">
    <source>
        <dbReference type="SAM" id="MobiDB-lite"/>
    </source>
</evidence>
<dbReference type="PANTHER" id="PTHR18921:SF2">
    <property type="entry name" value="THYROID RECEPTOR-INTERACTING PROTEIN 11"/>
    <property type="match status" value="1"/>
</dbReference>
<feature type="region of interest" description="Disordered" evidence="5">
    <location>
        <begin position="28"/>
        <end position="59"/>
    </location>
</feature>
<evidence type="ECO:0000256" key="2">
    <source>
        <dbReference type="ARBA" id="ARBA00023034"/>
    </source>
</evidence>
<gene>
    <name evidence="6" type="ORF">QJS04_geneDACA008115</name>
</gene>
<proteinExistence type="predicted"/>
<dbReference type="GO" id="GO:0006888">
    <property type="term" value="P:endoplasmic reticulum to Golgi vesicle-mediated transport"/>
    <property type="evidence" value="ECO:0007669"/>
    <property type="project" value="TreeGrafter"/>
</dbReference>
<feature type="compositionally biased region" description="Polar residues" evidence="5">
    <location>
        <begin position="727"/>
        <end position="747"/>
    </location>
</feature>
<sequence length="753" mass="84867">MRSSIAKYKESLSRIALDVQGAAEDLETDGSDAFVPSNRRSSQRFTQSTSTAPDGGSDEIDQYKYEIQKLRASESEIKQLSINYAALLKENEEQLLRLREENSSLKKNLEVKNTAGYPTRDENPRAFANSSISQKGNGDHSPIRQYKNVMQSNYRTTGSNSPKGVFAKHDASTNGSQSNGVQRNAEMKHTNSQGTEKELAGLLEENRSLAAVQAKHESVIKQLEAQLEKERGNVAHLKLKLQEEHNLSESVQRELHDMKIEKDRLWNIIQPYNLVTLGFNLQTFTEMDDLGDQLKENMLELQRLQLELNRRNMEKADGSLESLKCLVTALEKENAQIKMDNGKLEAALKVSTRLSFDRTDIDDNENVNRQLDKFNELEKTLKDACRERDKALQELTRLKQHLLDKEMEESDKMDEDSKLIEELQTRSAHQRNQLLHLEKALKQAVLKQEELRKINSDEIQRADEIINDLKQKLSRFMATIESKDVELLNLQTALGQFYAESEQKDRLGRDLALARDESAKLTASLRVANQLLEASTKEKEDILLKLSQTENMLSESRNAIFKLEQDNIKVRSALEKSITSLNRMSLDSDNFVDRMQVLDVMVRILGFSDEDKQRIGAAQQVAGKGVVRGVLGFPGRLVGGILGGSSSGVSSPLPGDNQSFADLWVDFLLKETEEKGRQENAETKMPEQSVGTGATTSSISDVHFSPQHNRSHLTSNRNPPYEHAGSEFTSVPLTSSTPQASERNSGFSRFLQR</sequence>
<comment type="subcellular location">
    <subcellularLocation>
        <location evidence="1">Golgi apparatus</location>
    </subcellularLocation>
</comment>
<evidence type="ECO:0000313" key="6">
    <source>
        <dbReference type="EMBL" id="KAK1267963.1"/>
    </source>
</evidence>
<feature type="region of interest" description="Disordered" evidence="5">
    <location>
        <begin position="112"/>
        <end position="143"/>
    </location>
</feature>
<keyword evidence="2" id="KW-0333">Golgi apparatus</keyword>
<reference evidence="6" key="1">
    <citation type="journal article" date="2023" name="Nat. Commun.">
        <title>Diploid and tetraploid genomes of Acorus and the evolution of monocots.</title>
        <authorList>
            <person name="Ma L."/>
            <person name="Liu K.W."/>
            <person name="Li Z."/>
            <person name="Hsiao Y.Y."/>
            <person name="Qi Y."/>
            <person name="Fu T."/>
            <person name="Tang G.D."/>
            <person name="Zhang D."/>
            <person name="Sun W.H."/>
            <person name="Liu D.K."/>
            <person name="Li Y."/>
            <person name="Chen G.Z."/>
            <person name="Liu X.D."/>
            <person name="Liao X.Y."/>
            <person name="Jiang Y.T."/>
            <person name="Yu X."/>
            <person name="Hao Y."/>
            <person name="Huang J."/>
            <person name="Zhao X.W."/>
            <person name="Ke S."/>
            <person name="Chen Y.Y."/>
            <person name="Wu W.L."/>
            <person name="Hsu J.L."/>
            <person name="Lin Y.F."/>
            <person name="Huang M.D."/>
            <person name="Li C.Y."/>
            <person name="Huang L."/>
            <person name="Wang Z.W."/>
            <person name="Zhao X."/>
            <person name="Zhong W.Y."/>
            <person name="Peng D.H."/>
            <person name="Ahmad S."/>
            <person name="Lan S."/>
            <person name="Zhang J.S."/>
            <person name="Tsai W.C."/>
            <person name="Van de Peer Y."/>
            <person name="Liu Z.J."/>
        </authorList>
    </citation>
    <scope>NUCLEOTIDE SEQUENCE</scope>
    <source>
        <strain evidence="6">SCP</strain>
    </source>
</reference>
<evidence type="ECO:0000256" key="3">
    <source>
        <dbReference type="ARBA" id="ARBA00023054"/>
    </source>
</evidence>
<feature type="region of interest" description="Disordered" evidence="5">
    <location>
        <begin position="155"/>
        <end position="194"/>
    </location>
</feature>
<dbReference type="Proteomes" id="UP001179952">
    <property type="component" value="Unassembled WGS sequence"/>
</dbReference>
<accession>A0AAV9AUZ8</accession>
<dbReference type="AlphaFoldDB" id="A0AAV9AUZ8"/>
<feature type="compositionally biased region" description="Polar residues" evidence="5">
    <location>
        <begin position="172"/>
        <end position="182"/>
    </location>
</feature>
<organism evidence="6 7">
    <name type="scientific">Acorus gramineus</name>
    <name type="common">Dwarf sweet flag</name>
    <dbReference type="NCBI Taxonomy" id="55184"/>
    <lineage>
        <taxon>Eukaryota</taxon>
        <taxon>Viridiplantae</taxon>
        <taxon>Streptophyta</taxon>
        <taxon>Embryophyta</taxon>
        <taxon>Tracheophyta</taxon>
        <taxon>Spermatophyta</taxon>
        <taxon>Magnoliopsida</taxon>
        <taxon>Liliopsida</taxon>
        <taxon>Acoraceae</taxon>
        <taxon>Acorus</taxon>
    </lineage>
</organism>
<dbReference type="GO" id="GO:0005794">
    <property type="term" value="C:Golgi apparatus"/>
    <property type="evidence" value="ECO:0007669"/>
    <property type="project" value="UniProtKB-SubCell"/>
</dbReference>
<dbReference type="GO" id="GO:0031267">
    <property type="term" value="F:small GTPase binding"/>
    <property type="evidence" value="ECO:0007669"/>
    <property type="project" value="TreeGrafter"/>
</dbReference>
<evidence type="ECO:0000256" key="1">
    <source>
        <dbReference type="ARBA" id="ARBA00004555"/>
    </source>
</evidence>
<feature type="coiled-coil region" evidence="4">
    <location>
        <begin position="287"/>
        <end position="479"/>
    </location>
</feature>
<keyword evidence="3 4" id="KW-0175">Coiled coil</keyword>
<keyword evidence="7" id="KW-1185">Reference proteome</keyword>
<comment type="caution">
    <text evidence="6">The sequence shown here is derived from an EMBL/GenBank/DDBJ whole genome shotgun (WGS) entry which is preliminary data.</text>
</comment>
<feature type="compositionally biased region" description="Basic and acidic residues" evidence="5">
    <location>
        <begin position="185"/>
        <end position="194"/>
    </location>
</feature>
<name>A0AAV9AUZ8_ACOGR</name>
<dbReference type="PANTHER" id="PTHR18921">
    <property type="entry name" value="MYOSIN HEAVY CHAIN - RELATED"/>
    <property type="match status" value="1"/>
</dbReference>
<feature type="compositionally biased region" description="Polar residues" evidence="5">
    <location>
        <begin position="689"/>
        <end position="718"/>
    </location>
</feature>
<reference evidence="6" key="2">
    <citation type="submission" date="2023-06" db="EMBL/GenBank/DDBJ databases">
        <authorList>
            <person name="Ma L."/>
            <person name="Liu K.-W."/>
            <person name="Li Z."/>
            <person name="Hsiao Y.-Y."/>
            <person name="Qi Y."/>
            <person name="Fu T."/>
            <person name="Tang G."/>
            <person name="Zhang D."/>
            <person name="Sun W.-H."/>
            <person name="Liu D.-K."/>
            <person name="Li Y."/>
            <person name="Chen G.-Z."/>
            <person name="Liu X.-D."/>
            <person name="Liao X.-Y."/>
            <person name="Jiang Y.-T."/>
            <person name="Yu X."/>
            <person name="Hao Y."/>
            <person name="Huang J."/>
            <person name="Zhao X.-W."/>
            <person name="Ke S."/>
            <person name="Chen Y.-Y."/>
            <person name="Wu W.-L."/>
            <person name="Hsu J.-L."/>
            <person name="Lin Y.-F."/>
            <person name="Huang M.-D."/>
            <person name="Li C.-Y."/>
            <person name="Huang L."/>
            <person name="Wang Z.-W."/>
            <person name="Zhao X."/>
            <person name="Zhong W.-Y."/>
            <person name="Peng D.-H."/>
            <person name="Ahmad S."/>
            <person name="Lan S."/>
            <person name="Zhang J.-S."/>
            <person name="Tsai W.-C."/>
            <person name="Van De Peer Y."/>
            <person name="Liu Z.-J."/>
        </authorList>
    </citation>
    <scope>NUCLEOTIDE SEQUENCE</scope>
    <source>
        <strain evidence="6">SCP</strain>
        <tissue evidence="6">Leaves</tissue>
    </source>
</reference>
<evidence type="ECO:0000313" key="7">
    <source>
        <dbReference type="Proteomes" id="UP001179952"/>
    </source>
</evidence>
<dbReference type="EMBL" id="JAUJYN010000006">
    <property type="protein sequence ID" value="KAK1267963.1"/>
    <property type="molecule type" value="Genomic_DNA"/>
</dbReference>